<dbReference type="Pfam" id="PF01471">
    <property type="entry name" value="PG_binding_1"/>
    <property type="match status" value="1"/>
</dbReference>
<comment type="caution">
    <text evidence="2">The sequence shown here is derived from an EMBL/GenBank/DDBJ whole genome shotgun (WGS) entry which is preliminary data.</text>
</comment>
<keyword evidence="3" id="KW-1185">Reference proteome</keyword>
<dbReference type="InterPro" id="IPR002477">
    <property type="entry name" value="Peptidoglycan-bd-like"/>
</dbReference>
<proteinExistence type="predicted"/>
<evidence type="ECO:0000313" key="3">
    <source>
        <dbReference type="Proteomes" id="UP001410795"/>
    </source>
</evidence>
<sequence length="360" mass="36957">MSRQQRSRLRALLGWLGVGALLLGGGFAVGWAAHEIARPVATETEVAPTLTQIEEGRVGSTITLGASVQWDEAPLPASQAAGILTDLPAEPVQVAEGDVLYTVSLRPVVLGDGEIPMFRDLGADARGQDVTQLQSMLSRLGYYSGASDGVLGADTARAIRLWQDSLGLEDDGIVRAGDVVFLPGGRATVTAAEERRVGDQLSGGEAVLTQLSDVPRVALSLTESQQTLVAAGMRVSAPRPDGQGTWEGSVGQTLPASQQGGVQVELIDDAEAPLCGSECAQLGGAGTLLVSIHQIEPVSGLTVPASAISIDASGAAFLEREDGQNVQVDVLASADGIAVISGEGVAAGDTVRIPDRGEAQ</sequence>
<feature type="domain" description="Peptidoglycan binding-like" evidence="1">
    <location>
        <begin position="126"/>
        <end position="174"/>
    </location>
</feature>
<protein>
    <recommendedName>
        <fullName evidence="1">Peptidoglycan binding-like domain-containing protein</fullName>
    </recommendedName>
</protein>
<dbReference type="RefSeq" id="WP_221856975.1">
    <property type="nucleotide sequence ID" value="NZ_BAAAYV010000025.1"/>
</dbReference>
<dbReference type="InterPro" id="IPR036365">
    <property type="entry name" value="PGBD-like_sf"/>
</dbReference>
<name>A0ABP7BV55_9MICO</name>
<evidence type="ECO:0000259" key="1">
    <source>
        <dbReference type="Pfam" id="PF01471"/>
    </source>
</evidence>
<gene>
    <name evidence="2" type="ORF">GCM10022202_36070</name>
</gene>
<reference evidence="3" key="1">
    <citation type="journal article" date="2019" name="Int. J. Syst. Evol. Microbiol.">
        <title>The Global Catalogue of Microorganisms (GCM) 10K type strain sequencing project: providing services to taxonomists for standard genome sequencing and annotation.</title>
        <authorList>
            <consortium name="The Broad Institute Genomics Platform"/>
            <consortium name="The Broad Institute Genome Sequencing Center for Infectious Disease"/>
            <person name="Wu L."/>
            <person name="Ma J."/>
        </authorList>
    </citation>
    <scope>NUCLEOTIDE SEQUENCE [LARGE SCALE GENOMIC DNA]</scope>
    <source>
        <strain evidence="3">JCM 16546</strain>
    </source>
</reference>
<accession>A0ABP7BV55</accession>
<dbReference type="Gene3D" id="1.10.101.10">
    <property type="entry name" value="PGBD-like superfamily/PGBD"/>
    <property type="match status" value="1"/>
</dbReference>
<dbReference type="SUPFAM" id="SSF47090">
    <property type="entry name" value="PGBD-like"/>
    <property type="match status" value="1"/>
</dbReference>
<organism evidence="2 3">
    <name type="scientific">Microbacterium marinilacus</name>
    <dbReference type="NCBI Taxonomy" id="415209"/>
    <lineage>
        <taxon>Bacteria</taxon>
        <taxon>Bacillati</taxon>
        <taxon>Actinomycetota</taxon>
        <taxon>Actinomycetes</taxon>
        <taxon>Micrococcales</taxon>
        <taxon>Microbacteriaceae</taxon>
        <taxon>Microbacterium</taxon>
    </lineage>
</organism>
<dbReference type="EMBL" id="BAAAYV010000025">
    <property type="protein sequence ID" value="GAA3670639.1"/>
    <property type="molecule type" value="Genomic_DNA"/>
</dbReference>
<dbReference type="InterPro" id="IPR036366">
    <property type="entry name" value="PGBDSf"/>
</dbReference>
<dbReference type="Proteomes" id="UP001410795">
    <property type="component" value="Unassembled WGS sequence"/>
</dbReference>
<evidence type="ECO:0000313" key="2">
    <source>
        <dbReference type="EMBL" id="GAA3670639.1"/>
    </source>
</evidence>